<keyword evidence="3" id="KW-1185">Reference proteome</keyword>
<dbReference type="RefSeq" id="WP_274997130.1">
    <property type="nucleotide sequence ID" value="NZ_JAJQQP010000014.1"/>
</dbReference>
<gene>
    <name evidence="2" type="ORF">J2S48_003417</name>
</gene>
<accession>A0ABU2CRD4</accession>
<reference evidence="2 3" key="1">
    <citation type="submission" date="2023-07" db="EMBL/GenBank/DDBJ databases">
        <title>Sequencing the genomes of 1000 actinobacteria strains.</title>
        <authorList>
            <person name="Klenk H.-P."/>
        </authorList>
    </citation>
    <scope>NUCLEOTIDE SEQUENCE [LARGE SCALE GENOMIC DNA]</scope>
    <source>
        <strain evidence="2 3">DSM 45554</strain>
    </source>
</reference>
<proteinExistence type="predicted"/>
<comment type="caution">
    <text evidence="2">The sequence shown here is derived from an EMBL/GenBank/DDBJ whole genome shotgun (WGS) entry which is preliminary data.</text>
</comment>
<feature type="compositionally biased region" description="Polar residues" evidence="1">
    <location>
        <begin position="96"/>
        <end position="105"/>
    </location>
</feature>
<feature type="region of interest" description="Disordered" evidence="1">
    <location>
        <begin position="84"/>
        <end position="105"/>
    </location>
</feature>
<evidence type="ECO:0008006" key="4">
    <source>
        <dbReference type="Google" id="ProtNLM"/>
    </source>
</evidence>
<name>A0ABU2CRD4_9MICO</name>
<protein>
    <recommendedName>
        <fullName evidence="4">YceI-like domain-containing protein</fullName>
    </recommendedName>
</protein>
<organism evidence="2 3">
    <name type="scientific">Promicromonospora iranensis</name>
    <dbReference type="NCBI Taxonomy" id="1105144"/>
    <lineage>
        <taxon>Bacteria</taxon>
        <taxon>Bacillati</taxon>
        <taxon>Actinomycetota</taxon>
        <taxon>Actinomycetes</taxon>
        <taxon>Micrococcales</taxon>
        <taxon>Promicromonosporaceae</taxon>
        <taxon>Promicromonospora</taxon>
    </lineage>
</organism>
<evidence type="ECO:0000313" key="3">
    <source>
        <dbReference type="Proteomes" id="UP001183585"/>
    </source>
</evidence>
<dbReference type="EMBL" id="JAVDYE010000001">
    <property type="protein sequence ID" value="MDR7383902.1"/>
    <property type="molecule type" value="Genomic_DNA"/>
</dbReference>
<sequence>MHTITGTWDVRLRTPLGTIDARYTFIEEGGALAGTAEADGETVTLDSVAVEPTAEGDHVTWSQRVTRPMRLNLDFDVVAAGDTLTGHSRAGRLPRSQVSGSRRPR</sequence>
<dbReference type="Proteomes" id="UP001183585">
    <property type="component" value="Unassembled WGS sequence"/>
</dbReference>
<evidence type="ECO:0000256" key="1">
    <source>
        <dbReference type="SAM" id="MobiDB-lite"/>
    </source>
</evidence>
<evidence type="ECO:0000313" key="2">
    <source>
        <dbReference type="EMBL" id="MDR7383902.1"/>
    </source>
</evidence>